<evidence type="ECO:0000256" key="3">
    <source>
        <dbReference type="ARBA" id="ARBA00022723"/>
    </source>
</evidence>
<evidence type="ECO:0000256" key="5">
    <source>
        <dbReference type="ARBA" id="ARBA00022842"/>
    </source>
</evidence>
<comment type="similarity">
    <text evidence="8">Belongs to the P-Pant transferase superfamily. AcpS family.</text>
</comment>
<keyword evidence="4 8" id="KW-0276">Fatty acid metabolism</keyword>
<dbReference type="NCBIfam" id="TIGR00556">
    <property type="entry name" value="pantethn_trn"/>
    <property type="match status" value="1"/>
</dbReference>
<dbReference type="Pfam" id="PF01648">
    <property type="entry name" value="ACPS"/>
    <property type="match status" value="1"/>
</dbReference>
<dbReference type="InterPro" id="IPR008278">
    <property type="entry name" value="4-PPantetheinyl_Trfase_dom"/>
</dbReference>
<dbReference type="InterPro" id="IPR004568">
    <property type="entry name" value="Ppantetheine-prot_Trfase_dom"/>
</dbReference>
<comment type="function">
    <text evidence="8">Transfers the 4'-phosphopantetheine moiety from coenzyme A to a Ser of acyl-carrier-protein.</text>
</comment>
<evidence type="ECO:0000256" key="6">
    <source>
        <dbReference type="ARBA" id="ARBA00023098"/>
    </source>
</evidence>
<keyword evidence="3 8" id="KW-0479">Metal-binding</keyword>
<dbReference type="Proteomes" id="UP000285961">
    <property type="component" value="Unassembled WGS sequence"/>
</dbReference>
<evidence type="ECO:0000313" key="10">
    <source>
        <dbReference type="EMBL" id="RJP65274.1"/>
    </source>
</evidence>
<dbReference type="NCBIfam" id="TIGR00516">
    <property type="entry name" value="acpS"/>
    <property type="match status" value="1"/>
</dbReference>
<comment type="catalytic activity">
    <reaction evidence="8">
        <text>apo-[ACP] + CoA = holo-[ACP] + adenosine 3',5'-bisphosphate + H(+)</text>
        <dbReference type="Rhea" id="RHEA:12068"/>
        <dbReference type="Rhea" id="RHEA-COMP:9685"/>
        <dbReference type="Rhea" id="RHEA-COMP:9690"/>
        <dbReference type="ChEBI" id="CHEBI:15378"/>
        <dbReference type="ChEBI" id="CHEBI:29999"/>
        <dbReference type="ChEBI" id="CHEBI:57287"/>
        <dbReference type="ChEBI" id="CHEBI:58343"/>
        <dbReference type="ChEBI" id="CHEBI:64479"/>
        <dbReference type="EC" id="2.7.8.7"/>
    </reaction>
</comment>
<comment type="subcellular location">
    <subcellularLocation>
        <location evidence="8">Cytoplasm</location>
    </subcellularLocation>
</comment>
<dbReference type="Gene3D" id="3.90.470.20">
    <property type="entry name" value="4'-phosphopantetheinyl transferase domain"/>
    <property type="match status" value="1"/>
</dbReference>
<feature type="binding site" evidence="8">
    <location>
        <position position="9"/>
    </location>
    <ligand>
        <name>Mg(2+)</name>
        <dbReference type="ChEBI" id="CHEBI:18420"/>
    </ligand>
</feature>
<evidence type="ECO:0000256" key="8">
    <source>
        <dbReference type="HAMAP-Rule" id="MF_00101"/>
    </source>
</evidence>
<comment type="cofactor">
    <cofactor evidence="8">
        <name>Mg(2+)</name>
        <dbReference type="ChEBI" id="CHEBI:18420"/>
    </cofactor>
</comment>
<dbReference type="InterPro" id="IPR037143">
    <property type="entry name" value="4-PPantetheinyl_Trfase_dom_sf"/>
</dbReference>
<gene>
    <name evidence="8 10" type="primary">acpS</name>
    <name evidence="10" type="ORF">C4532_17930</name>
</gene>
<dbReference type="SUPFAM" id="SSF56214">
    <property type="entry name" value="4'-phosphopantetheinyl transferase"/>
    <property type="match status" value="1"/>
</dbReference>
<dbReference type="GO" id="GO:0005737">
    <property type="term" value="C:cytoplasm"/>
    <property type="evidence" value="ECO:0007669"/>
    <property type="project" value="UniProtKB-SubCell"/>
</dbReference>
<keyword evidence="2 8" id="KW-0808">Transferase</keyword>
<keyword evidence="7 8" id="KW-0275">Fatty acid biosynthesis</keyword>
<dbReference type="GO" id="GO:0000287">
    <property type="term" value="F:magnesium ion binding"/>
    <property type="evidence" value="ECO:0007669"/>
    <property type="project" value="UniProtKB-UniRule"/>
</dbReference>
<evidence type="ECO:0000256" key="2">
    <source>
        <dbReference type="ARBA" id="ARBA00022679"/>
    </source>
</evidence>
<feature type="binding site" evidence="8">
    <location>
        <position position="58"/>
    </location>
    <ligand>
        <name>Mg(2+)</name>
        <dbReference type="ChEBI" id="CHEBI:18420"/>
    </ligand>
</feature>
<keyword evidence="8" id="KW-0963">Cytoplasm</keyword>
<feature type="domain" description="4'-phosphopantetheinyl transferase" evidence="9">
    <location>
        <begin position="6"/>
        <end position="99"/>
    </location>
</feature>
<reference evidence="10 11" key="1">
    <citation type="journal article" date="2017" name="ISME J.">
        <title>Energy and carbon metabolisms in a deep terrestrial subsurface fluid microbial community.</title>
        <authorList>
            <person name="Momper L."/>
            <person name="Jungbluth S.P."/>
            <person name="Lee M.D."/>
            <person name="Amend J.P."/>
        </authorList>
    </citation>
    <scope>NUCLEOTIDE SEQUENCE [LARGE SCALE GENOMIC DNA]</scope>
    <source>
        <strain evidence="10">SURF_17</strain>
    </source>
</reference>
<dbReference type="InterPro" id="IPR002582">
    <property type="entry name" value="ACPS"/>
</dbReference>
<evidence type="ECO:0000256" key="4">
    <source>
        <dbReference type="ARBA" id="ARBA00022832"/>
    </source>
</evidence>
<dbReference type="EC" id="2.7.8.7" evidence="8"/>
<proteinExistence type="inferred from homology"/>
<dbReference type="GO" id="GO:0008897">
    <property type="term" value="F:holo-[acyl-carrier-protein] synthase activity"/>
    <property type="evidence" value="ECO:0007669"/>
    <property type="project" value="UniProtKB-UniRule"/>
</dbReference>
<protein>
    <recommendedName>
        <fullName evidence="8">Holo-[acyl-carrier-protein] synthase</fullName>
        <shortName evidence="8">Holo-ACP synthase</shortName>
        <ecNumber evidence="8">2.7.8.7</ecNumber>
    </recommendedName>
    <alternativeName>
        <fullName evidence="8">4'-phosphopantetheinyl transferase AcpS</fullName>
    </alternativeName>
</protein>
<sequence length="125" mass="13671">MSLIGTGIDIVEVERIKRLLEKQKQRFLDRVFTKAEVEYCMSKAQPAVHLAARFAAKEAISKALGTGFTKGVRMRDIEVVTAEEGAPSITLHGAAARRYDSLGGTRILLSLSHTQTFALAHADIC</sequence>
<comment type="caution">
    <text evidence="10">The sequence shown here is derived from an EMBL/GenBank/DDBJ whole genome shotgun (WGS) entry which is preliminary data.</text>
</comment>
<keyword evidence="1 8" id="KW-0444">Lipid biosynthesis</keyword>
<keyword evidence="6 8" id="KW-0443">Lipid metabolism</keyword>
<evidence type="ECO:0000313" key="11">
    <source>
        <dbReference type="Proteomes" id="UP000285961"/>
    </source>
</evidence>
<dbReference type="AlphaFoldDB" id="A0A419EQ06"/>
<organism evidence="10 11">
    <name type="scientific">Candidatus Abyssobacteria bacterium SURF_17</name>
    <dbReference type="NCBI Taxonomy" id="2093361"/>
    <lineage>
        <taxon>Bacteria</taxon>
        <taxon>Pseudomonadati</taxon>
        <taxon>Candidatus Hydrogenedentota</taxon>
        <taxon>Candidatus Abyssobacteria</taxon>
    </lineage>
</organism>
<accession>A0A419EQ06</accession>
<dbReference type="GO" id="GO:0006633">
    <property type="term" value="P:fatty acid biosynthetic process"/>
    <property type="evidence" value="ECO:0007669"/>
    <property type="project" value="UniProtKB-UniRule"/>
</dbReference>
<name>A0A419EQ06_9BACT</name>
<keyword evidence="5 8" id="KW-0460">Magnesium</keyword>
<dbReference type="EMBL" id="QZKI01000129">
    <property type="protein sequence ID" value="RJP65274.1"/>
    <property type="molecule type" value="Genomic_DNA"/>
</dbReference>
<dbReference type="HAMAP" id="MF_00101">
    <property type="entry name" value="AcpS"/>
    <property type="match status" value="1"/>
</dbReference>
<evidence type="ECO:0000256" key="1">
    <source>
        <dbReference type="ARBA" id="ARBA00022516"/>
    </source>
</evidence>
<evidence type="ECO:0000259" key="9">
    <source>
        <dbReference type="Pfam" id="PF01648"/>
    </source>
</evidence>
<evidence type="ECO:0000256" key="7">
    <source>
        <dbReference type="ARBA" id="ARBA00023160"/>
    </source>
</evidence>